<evidence type="ECO:0000256" key="1">
    <source>
        <dbReference type="ARBA" id="ARBA00004196"/>
    </source>
</evidence>
<dbReference type="InterPro" id="IPR036249">
    <property type="entry name" value="Thioredoxin-like_sf"/>
</dbReference>
<evidence type="ECO:0000256" key="4">
    <source>
        <dbReference type="ARBA" id="ARBA00023284"/>
    </source>
</evidence>
<keyword evidence="4" id="KW-0676">Redox-active center</keyword>
<keyword evidence="3" id="KW-1015">Disulfide bond</keyword>
<dbReference type="SUPFAM" id="SSF52833">
    <property type="entry name" value="Thioredoxin-like"/>
    <property type="match status" value="1"/>
</dbReference>
<dbReference type="Pfam" id="PF00578">
    <property type="entry name" value="AhpC-TSA"/>
    <property type="match status" value="1"/>
</dbReference>
<dbReference type="GO" id="GO:0016209">
    <property type="term" value="F:antioxidant activity"/>
    <property type="evidence" value="ECO:0007669"/>
    <property type="project" value="InterPro"/>
</dbReference>
<reference evidence="7" key="1">
    <citation type="submission" date="2020-10" db="EMBL/GenBank/DDBJ databases">
        <title>Mucilaginibacter mali sp. nov., isolated from rhizosphere soil of apple orchard.</title>
        <authorList>
            <person name="Lee J.-S."/>
            <person name="Kim H.S."/>
            <person name="Kim J.-S."/>
        </authorList>
    </citation>
    <scope>NUCLEOTIDE SEQUENCE</scope>
    <source>
        <strain evidence="7">KCTC 22746</strain>
    </source>
</reference>
<keyword evidence="2" id="KW-0201">Cytochrome c-type biogenesis</keyword>
<protein>
    <submittedName>
        <fullName evidence="7">TlpA family protein disulfide reductase</fullName>
    </submittedName>
</protein>
<accession>A0A929KX86</accession>
<dbReference type="RefSeq" id="WP_194110797.1">
    <property type="nucleotide sequence ID" value="NZ_JADFFL010000002.1"/>
</dbReference>
<dbReference type="GO" id="GO:0030313">
    <property type="term" value="C:cell envelope"/>
    <property type="evidence" value="ECO:0007669"/>
    <property type="project" value="UniProtKB-SubCell"/>
</dbReference>
<proteinExistence type="predicted"/>
<keyword evidence="5" id="KW-0732">Signal</keyword>
<gene>
    <name evidence="7" type="ORF">IRJ16_06930</name>
</gene>
<dbReference type="GO" id="GO:0016491">
    <property type="term" value="F:oxidoreductase activity"/>
    <property type="evidence" value="ECO:0007669"/>
    <property type="project" value="InterPro"/>
</dbReference>
<comment type="subcellular location">
    <subcellularLocation>
        <location evidence="1">Cell envelope</location>
    </subcellularLocation>
</comment>
<dbReference type="AlphaFoldDB" id="A0A929KX86"/>
<dbReference type="PROSITE" id="PS00194">
    <property type="entry name" value="THIOREDOXIN_1"/>
    <property type="match status" value="1"/>
</dbReference>
<dbReference type="InterPro" id="IPR013766">
    <property type="entry name" value="Thioredoxin_domain"/>
</dbReference>
<dbReference type="PANTHER" id="PTHR42852">
    <property type="entry name" value="THIOL:DISULFIDE INTERCHANGE PROTEIN DSBE"/>
    <property type="match status" value="1"/>
</dbReference>
<dbReference type="PROSITE" id="PS51352">
    <property type="entry name" value="THIOREDOXIN_2"/>
    <property type="match status" value="1"/>
</dbReference>
<sequence>MKQLLNLKTQTRSLLTRCVITLACTVVLGTPAAIAQTLKLKPGQQFSYETMERYVIRTQEHSSKNFYYSRYNYLVSGIEGDNYVIKVSPQQYLADGINGIVFDSSAPSAEQENELLAVVQNAVSKLNFTIVVNKTGKLMDIRDTAGAQAFITAKLTERNTFKVKNHDIIASEGPQVNYLDNFIYGSAQVFKASVKQPAGNNVTKAGAGVRSVRKKDAETGLIVISERDSTANKIFADTNKYESIKYSHRLQMVKGNVYPVYAEASRTIGYDNYYTPLNKAKRKLAVLLDEVLNNKGALGMHERAQRSIDSLDKLFKPDDWAYQGAKVYVLGFIGSNEYIQLLEKVPYAYLEKDGLVNVKLGRQLANGNTTQLRTALQILFTKMLWDKKYPSNVDNLCNDIHDNLGKQVKNAKDPRAIKKILDALMETEQLRIHAVNEILAGLKTYCRVKLATDAKQLTPYINFNYNSLYDKASRYRMLIFDELIKKQVPDSILTAYNDYTIEMVKGNIAAINSGDVPGMSKYRVEPFLGPRRVLYKKYLAEAYYRKSLLQKDRSVAYLQMAVDYLPNQQDLMNNRGGFERENAYVASKPYKELYMKAAESGALSPEQLLKQYVDLVVIEPERYPSLKEKYIKSFPAGDFKKFFNDALKEKLPSTPDFTLNDRSGKQLAMKDQKDKFTFVDFWGTWCGACVDEIHRVEALYKKGIAPGKLTVTTIACFDKKKNVDDFMEARKYTYPVLMSDGKVEKDFKVIGYPTKLLLLPNGTYLDIPYQADYKPIVEKYLAWEM</sequence>
<name>A0A929KX86_9SPHI</name>
<dbReference type="InterPro" id="IPR000866">
    <property type="entry name" value="AhpC/TSA"/>
</dbReference>
<dbReference type="InterPro" id="IPR050553">
    <property type="entry name" value="Thioredoxin_ResA/DsbE_sf"/>
</dbReference>
<feature type="domain" description="Thioredoxin" evidence="6">
    <location>
        <begin position="648"/>
        <end position="785"/>
    </location>
</feature>
<feature type="signal peptide" evidence="5">
    <location>
        <begin position="1"/>
        <end position="35"/>
    </location>
</feature>
<keyword evidence="8" id="KW-1185">Reference proteome</keyword>
<evidence type="ECO:0000313" key="8">
    <source>
        <dbReference type="Proteomes" id="UP000622475"/>
    </source>
</evidence>
<dbReference type="InterPro" id="IPR017937">
    <property type="entry name" value="Thioredoxin_CS"/>
</dbReference>
<evidence type="ECO:0000259" key="6">
    <source>
        <dbReference type="PROSITE" id="PS51352"/>
    </source>
</evidence>
<dbReference type="CDD" id="cd02966">
    <property type="entry name" value="TlpA_like_family"/>
    <property type="match status" value="1"/>
</dbReference>
<evidence type="ECO:0000256" key="2">
    <source>
        <dbReference type="ARBA" id="ARBA00022748"/>
    </source>
</evidence>
<evidence type="ECO:0000313" key="7">
    <source>
        <dbReference type="EMBL" id="MBE9661613.1"/>
    </source>
</evidence>
<dbReference type="Proteomes" id="UP000622475">
    <property type="component" value="Unassembled WGS sequence"/>
</dbReference>
<comment type="caution">
    <text evidence="7">The sequence shown here is derived from an EMBL/GenBank/DDBJ whole genome shotgun (WGS) entry which is preliminary data.</text>
</comment>
<organism evidence="7 8">
    <name type="scientific">Mucilaginibacter myungsuensis</name>
    <dbReference type="NCBI Taxonomy" id="649104"/>
    <lineage>
        <taxon>Bacteria</taxon>
        <taxon>Pseudomonadati</taxon>
        <taxon>Bacteroidota</taxon>
        <taxon>Sphingobacteriia</taxon>
        <taxon>Sphingobacteriales</taxon>
        <taxon>Sphingobacteriaceae</taxon>
        <taxon>Mucilaginibacter</taxon>
    </lineage>
</organism>
<dbReference type="GO" id="GO:0017004">
    <property type="term" value="P:cytochrome complex assembly"/>
    <property type="evidence" value="ECO:0007669"/>
    <property type="project" value="UniProtKB-KW"/>
</dbReference>
<dbReference type="PANTHER" id="PTHR42852:SF6">
    <property type="entry name" value="THIOL:DISULFIDE INTERCHANGE PROTEIN DSBE"/>
    <property type="match status" value="1"/>
</dbReference>
<evidence type="ECO:0000256" key="3">
    <source>
        <dbReference type="ARBA" id="ARBA00023157"/>
    </source>
</evidence>
<evidence type="ECO:0000256" key="5">
    <source>
        <dbReference type="SAM" id="SignalP"/>
    </source>
</evidence>
<dbReference type="EMBL" id="JADFFL010000002">
    <property type="protein sequence ID" value="MBE9661613.1"/>
    <property type="molecule type" value="Genomic_DNA"/>
</dbReference>
<feature type="chain" id="PRO_5036697185" evidence="5">
    <location>
        <begin position="36"/>
        <end position="785"/>
    </location>
</feature>
<dbReference type="Gene3D" id="3.40.30.10">
    <property type="entry name" value="Glutaredoxin"/>
    <property type="match status" value="1"/>
</dbReference>